<dbReference type="EMBL" id="JAUSWV010000002">
    <property type="protein sequence ID" value="MDQ0585220.1"/>
    <property type="molecule type" value="Genomic_DNA"/>
</dbReference>
<evidence type="ECO:0000313" key="4">
    <source>
        <dbReference type="Proteomes" id="UP001230654"/>
    </source>
</evidence>
<dbReference type="Proteomes" id="UP001230654">
    <property type="component" value="Unassembled WGS sequence"/>
</dbReference>
<keyword evidence="2" id="KW-0472">Membrane</keyword>
<keyword evidence="2" id="KW-1133">Transmembrane helix</keyword>
<organism evidence="3 4">
    <name type="scientific">Streptomyces rishiriensis</name>
    <dbReference type="NCBI Taxonomy" id="68264"/>
    <lineage>
        <taxon>Bacteria</taxon>
        <taxon>Bacillati</taxon>
        <taxon>Actinomycetota</taxon>
        <taxon>Actinomycetes</taxon>
        <taxon>Kitasatosporales</taxon>
        <taxon>Streptomycetaceae</taxon>
        <taxon>Streptomyces</taxon>
    </lineage>
</organism>
<evidence type="ECO:0008006" key="5">
    <source>
        <dbReference type="Google" id="ProtNLM"/>
    </source>
</evidence>
<evidence type="ECO:0000256" key="2">
    <source>
        <dbReference type="SAM" id="Phobius"/>
    </source>
</evidence>
<evidence type="ECO:0000256" key="1">
    <source>
        <dbReference type="SAM" id="MobiDB-lite"/>
    </source>
</evidence>
<feature type="region of interest" description="Disordered" evidence="1">
    <location>
        <begin position="88"/>
        <end position="110"/>
    </location>
</feature>
<gene>
    <name evidence="3" type="ORF">QF030_007398</name>
</gene>
<keyword evidence="2" id="KW-0812">Transmembrane</keyword>
<name>A0ABU0P3F5_STRRH</name>
<sequence>MVMKGAERGTWARMAQKTDHVESVRAVRQLRRIRPVYAGGAALWAASAAWTGWDDPGSRQMWVSVLFLVVFAGLLSVTSLWLWRQQTAGEGRSVHHAAPRRTAARRHANA</sequence>
<proteinExistence type="predicted"/>
<feature type="compositionally biased region" description="Basic residues" evidence="1">
    <location>
        <begin position="94"/>
        <end position="110"/>
    </location>
</feature>
<accession>A0ABU0P3F5</accession>
<feature type="transmembrane region" description="Helical" evidence="2">
    <location>
        <begin position="65"/>
        <end position="83"/>
    </location>
</feature>
<evidence type="ECO:0000313" key="3">
    <source>
        <dbReference type="EMBL" id="MDQ0585220.1"/>
    </source>
</evidence>
<feature type="transmembrane region" description="Helical" evidence="2">
    <location>
        <begin position="35"/>
        <end position="53"/>
    </location>
</feature>
<keyword evidence="4" id="KW-1185">Reference proteome</keyword>
<protein>
    <recommendedName>
        <fullName evidence="5">Integral membrane protein</fullName>
    </recommendedName>
</protein>
<reference evidence="3 4" key="1">
    <citation type="submission" date="2023-07" db="EMBL/GenBank/DDBJ databases">
        <title>Comparative genomics of wheat-associated soil bacteria to identify genetic determinants of phenazine resistance.</title>
        <authorList>
            <person name="Mouncey N."/>
        </authorList>
    </citation>
    <scope>NUCLEOTIDE SEQUENCE [LARGE SCALE GENOMIC DNA]</scope>
    <source>
        <strain evidence="3 4">B2I6</strain>
    </source>
</reference>
<comment type="caution">
    <text evidence="3">The sequence shown here is derived from an EMBL/GenBank/DDBJ whole genome shotgun (WGS) entry which is preliminary data.</text>
</comment>